<keyword evidence="1" id="KW-0732">Signal</keyword>
<gene>
    <name evidence="2" type="ORF">QEH59_00745</name>
</gene>
<evidence type="ECO:0000313" key="2">
    <source>
        <dbReference type="EMBL" id="MDQ8192932.1"/>
    </source>
</evidence>
<evidence type="ECO:0000256" key="1">
    <source>
        <dbReference type="SAM" id="SignalP"/>
    </source>
</evidence>
<comment type="caution">
    <text evidence="2">The sequence shown here is derived from an EMBL/GenBank/DDBJ whole genome shotgun (WGS) entry which is preliminary data.</text>
</comment>
<dbReference type="EMBL" id="JARXIC010000001">
    <property type="protein sequence ID" value="MDQ8192932.1"/>
    <property type="molecule type" value="Genomic_DNA"/>
</dbReference>
<dbReference type="Proteomes" id="UP001243717">
    <property type="component" value="Unassembled WGS sequence"/>
</dbReference>
<feature type="signal peptide" evidence="1">
    <location>
        <begin position="1"/>
        <end position="21"/>
    </location>
</feature>
<evidence type="ECO:0000313" key="3">
    <source>
        <dbReference type="Proteomes" id="UP001243717"/>
    </source>
</evidence>
<protein>
    <submittedName>
        <fullName evidence="2">Uncharacterized protein</fullName>
    </submittedName>
</protein>
<accession>A0ABU1ADW5</accession>
<organism evidence="2 3">
    <name type="scientific">Thalassobacterium sedimentorum</name>
    <dbReference type="NCBI Taxonomy" id="3041258"/>
    <lineage>
        <taxon>Bacteria</taxon>
        <taxon>Pseudomonadati</taxon>
        <taxon>Verrucomicrobiota</taxon>
        <taxon>Opitutia</taxon>
        <taxon>Puniceicoccales</taxon>
        <taxon>Coraliomargaritaceae</taxon>
        <taxon>Thalassobacterium</taxon>
    </lineage>
</organism>
<name>A0ABU1ADW5_9BACT</name>
<keyword evidence="3" id="KW-1185">Reference proteome</keyword>
<proteinExistence type="predicted"/>
<dbReference type="RefSeq" id="WP_308983440.1">
    <property type="nucleotide sequence ID" value="NZ_JARXIC010000001.1"/>
</dbReference>
<reference evidence="2 3" key="1">
    <citation type="submission" date="2023-04" db="EMBL/GenBank/DDBJ databases">
        <title>A novel bacteria isolated from coastal sediment.</title>
        <authorList>
            <person name="Liu X.-J."/>
            <person name="Du Z.-J."/>
        </authorList>
    </citation>
    <scope>NUCLEOTIDE SEQUENCE [LARGE SCALE GENOMIC DNA]</scope>
    <source>
        <strain evidence="2 3">SDUM461004</strain>
    </source>
</reference>
<feature type="chain" id="PRO_5047296997" evidence="1">
    <location>
        <begin position="22"/>
        <end position="305"/>
    </location>
</feature>
<sequence>MKIKQQVAICILTLSAQFISASDGTWTSDTNGHWSNENNWQDSIVADGPRSIATFDRSNYSLGRTILLNKSITLGKLLFINSGTDGEQRNVIITSDDQSLLTLDNTPTAILTNSGAGAARIDPAVALLSDLRISNSTTTFLGVNSPISAASKGKKVITFMPSNARINMAGTISDGSGELALIIRTDNSSVNFHANNSFTAGTTIQSGTVTTNKQGTLGTGDIKLTDGRLILGHAKSIHHTATLDFGLRSSINLNYNGSMRIADAVINNTSIGPGTYTSSQLNKFFGAKFFSGKGKLTITSDRTNK</sequence>